<feature type="transmembrane region" description="Helical" evidence="1">
    <location>
        <begin position="6"/>
        <end position="27"/>
    </location>
</feature>
<keyword evidence="1" id="KW-1133">Transmembrane helix</keyword>
<evidence type="ECO:0000313" key="4">
    <source>
        <dbReference type="Proteomes" id="UP000191110"/>
    </source>
</evidence>
<dbReference type="SMART" id="SM00450">
    <property type="entry name" value="RHOD"/>
    <property type="match status" value="1"/>
</dbReference>
<dbReference type="PROSITE" id="PS50206">
    <property type="entry name" value="RHODANESE_3"/>
    <property type="match status" value="1"/>
</dbReference>
<dbReference type="Gene3D" id="3.40.250.10">
    <property type="entry name" value="Rhodanese-like domain"/>
    <property type="match status" value="1"/>
</dbReference>
<feature type="domain" description="Rhodanese" evidence="2">
    <location>
        <begin position="50"/>
        <end position="141"/>
    </location>
</feature>
<reference evidence="3 4" key="1">
    <citation type="submission" date="2016-11" db="EMBL/GenBank/DDBJ databases">
        <title>Mixed transmission modes and dynamic genome evolution in an obligate animal-bacterial symbiosis.</title>
        <authorList>
            <person name="Russell S.L."/>
            <person name="Corbett-Detig R.B."/>
            <person name="Cavanaugh C.M."/>
        </authorList>
    </citation>
    <scope>NUCLEOTIDE SEQUENCE [LARGE SCALE GENOMIC DNA]</scope>
    <source>
        <strain evidence="3">Sveles-Q1</strain>
    </source>
</reference>
<gene>
    <name evidence="3" type="ORF">BOW53_10785</name>
</gene>
<proteinExistence type="predicted"/>
<evidence type="ECO:0000313" key="3">
    <source>
        <dbReference type="EMBL" id="OOZ39622.1"/>
    </source>
</evidence>
<dbReference type="InterPro" id="IPR001763">
    <property type="entry name" value="Rhodanese-like_dom"/>
</dbReference>
<dbReference type="PANTHER" id="PTHR43031:SF18">
    <property type="entry name" value="RHODANESE-RELATED SULFURTRANSFERASES"/>
    <property type="match status" value="1"/>
</dbReference>
<dbReference type="RefSeq" id="WP_078484093.1">
    <property type="nucleotide sequence ID" value="NZ_MPRL01000046.1"/>
</dbReference>
<dbReference type="EMBL" id="MPRL01000046">
    <property type="protein sequence ID" value="OOZ39622.1"/>
    <property type="molecule type" value="Genomic_DNA"/>
</dbReference>
<evidence type="ECO:0000259" key="2">
    <source>
        <dbReference type="PROSITE" id="PS50206"/>
    </source>
</evidence>
<accession>A0A1T2L3H5</accession>
<dbReference type="Pfam" id="PF00581">
    <property type="entry name" value="Rhodanese"/>
    <property type="match status" value="1"/>
</dbReference>
<keyword evidence="1" id="KW-0472">Membrane</keyword>
<sequence length="143" mass="16656">MQDFIAFATQNWVLFMTLLFVFTMILFEEFSRRTRGYEDIAPEQATRVINHDDAVLLDVRDDKEYRQDGHINDSIHIPLGDLQRRMEELDKYKGKPVIAYCRSGHRSRGALSMLKREGFETLYNLGGGIMAWQNANLPVSRKK</sequence>
<dbReference type="CDD" id="cd00158">
    <property type="entry name" value="RHOD"/>
    <property type="match status" value="1"/>
</dbReference>
<dbReference type="OrthoDB" id="9808735at2"/>
<dbReference type="AlphaFoldDB" id="A0A1T2L3H5"/>
<dbReference type="SUPFAM" id="SSF52821">
    <property type="entry name" value="Rhodanese/Cell cycle control phosphatase"/>
    <property type="match status" value="1"/>
</dbReference>
<evidence type="ECO:0000256" key="1">
    <source>
        <dbReference type="SAM" id="Phobius"/>
    </source>
</evidence>
<name>A0A1T2L3H5_9GAMM</name>
<comment type="caution">
    <text evidence="3">The sequence shown here is derived from an EMBL/GenBank/DDBJ whole genome shotgun (WGS) entry which is preliminary data.</text>
</comment>
<protein>
    <recommendedName>
        <fullName evidence="2">Rhodanese domain-containing protein</fullName>
    </recommendedName>
</protein>
<keyword evidence="4" id="KW-1185">Reference proteome</keyword>
<dbReference type="Proteomes" id="UP000191110">
    <property type="component" value="Unassembled WGS sequence"/>
</dbReference>
<dbReference type="InterPro" id="IPR036873">
    <property type="entry name" value="Rhodanese-like_dom_sf"/>
</dbReference>
<organism evidence="3 4">
    <name type="scientific">Solemya pervernicosa gill symbiont</name>
    <dbReference type="NCBI Taxonomy" id="642797"/>
    <lineage>
        <taxon>Bacteria</taxon>
        <taxon>Pseudomonadati</taxon>
        <taxon>Pseudomonadota</taxon>
        <taxon>Gammaproteobacteria</taxon>
        <taxon>sulfur-oxidizing symbionts</taxon>
    </lineage>
</organism>
<dbReference type="InterPro" id="IPR050229">
    <property type="entry name" value="GlpE_sulfurtransferase"/>
</dbReference>
<dbReference type="PANTHER" id="PTHR43031">
    <property type="entry name" value="FAD-DEPENDENT OXIDOREDUCTASE"/>
    <property type="match status" value="1"/>
</dbReference>
<keyword evidence="1" id="KW-0812">Transmembrane</keyword>